<feature type="domain" description="Phospholipase/carboxylesterase/thioesterase" evidence="2">
    <location>
        <begin position="27"/>
        <end position="250"/>
    </location>
</feature>
<dbReference type="Proteomes" id="UP000729402">
    <property type="component" value="Unassembled WGS sequence"/>
</dbReference>
<dbReference type="Pfam" id="PF07460">
    <property type="entry name" value="NUMOD3"/>
    <property type="match status" value="1"/>
</dbReference>
<evidence type="ECO:0000256" key="1">
    <source>
        <dbReference type="SAM" id="MobiDB-lite"/>
    </source>
</evidence>
<dbReference type="InterPro" id="IPR003140">
    <property type="entry name" value="PLipase/COase/thioEstase"/>
</dbReference>
<dbReference type="InterPro" id="IPR003611">
    <property type="entry name" value="NUMOD3"/>
</dbReference>
<protein>
    <recommendedName>
        <fullName evidence="6">Phospholipase/carboxylesterase/thioesterase domain-containing protein</fullName>
    </recommendedName>
</protein>
<evidence type="ECO:0008006" key="6">
    <source>
        <dbReference type="Google" id="ProtNLM"/>
    </source>
</evidence>
<gene>
    <name evidence="4" type="ORF">GUJ93_ZPchr0005g14949</name>
</gene>
<name>A0A8J5W1Z4_ZIZPA</name>
<dbReference type="EMBL" id="JAAALK010000284">
    <property type="protein sequence ID" value="KAG8069139.1"/>
    <property type="molecule type" value="Genomic_DNA"/>
</dbReference>
<evidence type="ECO:0000259" key="2">
    <source>
        <dbReference type="Pfam" id="PF02230"/>
    </source>
</evidence>
<dbReference type="GO" id="GO:0016787">
    <property type="term" value="F:hydrolase activity"/>
    <property type="evidence" value="ECO:0007669"/>
    <property type="project" value="InterPro"/>
</dbReference>
<proteinExistence type="predicted"/>
<keyword evidence="5" id="KW-1185">Reference proteome</keyword>
<reference evidence="4" key="2">
    <citation type="submission" date="2021-02" db="EMBL/GenBank/DDBJ databases">
        <authorList>
            <person name="Kimball J.A."/>
            <person name="Haas M.W."/>
            <person name="Macchietto M."/>
            <person name="Kono T."/>
            <person name="Duquette J."/>
            <person name="Shao M."/>
        </authorList>
    </citation>
    <scope>NUCLEOTIDE SEQUENCE</scope>
    <source>
        <tissue evidence="4">Fresh leaf tissue</tissue>
    </source>
</reference>
<dbReference type="Pfam" id="PF02230">
    <property type="entry name" value="Abhydrolase_2"/>
    <property type="match status" value="1"/>
</dbReference>
<dbReference type="AlphaFoldDB" id="A0A8J5W1Z4"/>
<dbReference type="PANTHER" id="PTHR46234">
    <property type="entry name" value="ALPHA/BETA-HYDROLASES SUPERFAMILY PROTEIN"/>
    <property type="match status" value="1"/>
</dbReference>
<feature type="domain" description="Nuclease associated modular" evidence="3">
    <location>
        <begin position="423"/>
        <end position="451"/>
    </location>
</feature>
<accession>A0A8J5W1Z4</accession>
<feature type="compositionally biased region" description="Basic and acidic residues" evidence="1">
    <location>
        <begin position="658"/>
        <end position="669"/>
    </location>
</feature>
<evidence type="ECO:0000313" key="5">
    <source>
        <dbReference type="Proteomes" id="UP000729402"/>
    </source>
</evidence>
<evidence type="ECO:0000259" key="3">
    <source>
        <dbReference type="Pfam" id="PF07460"/>
    </source>
</evidence>
<feature type="region of interest" description="Disordered" evidence="1">
    <location>
        <begin position="618"/>
        <end position="681"/>
    </location>
</feature>
<dbReference type="OrthoDB" id="2418081at2759"/>
<sequence length="699" mass="78535">MKRLGVTVTVCKLLCGRGGRRVEHGRTYVVRPKGRHLATIVWLHGLGDNGASWSQLLDSLSLPNIKWICPTAATRPVTAFGGFPCTAWFDVEDTSVDGRDDIEGLDAAAAHIANLLSSEPSDVKLGIGGFSMGGAAALHSAACYAHGKFTSGIPYPITLSAVISLSGWLPCSRTLRSKMESSHISARRAASLPILLTHGRADEVVSYRNAERSGETLRSTGFLHLNLKPYNGLGHYTIPEEMDDVGKWLSSRLGLDRSLYFQCCAPLFTFPFQLILPQKNSKWQVCITMAAAVHCARVGVPAMTFEYGASLSSRIKFSCYKYCAALEPTLQQNKFREHNRLVQYRVFILPQSSLKEQAYKQLAPHDIDEQWSHHSCSHPFSSARPSTRKRDVQELVQDHQPYLASTTQGDAYITGLPMKEIERRRKIGAANKGKVPWTKGRKLSKEHKELIKQRTTEALRDPKVRKKMLGHRQLHRQESKDKISAALRTIWERRMVSVKARQMILQIWSNSIAEAAKQGDNCQDKLDWDSYDRMKSEMISMLLWNTEREIIMKKLKKAEAKIVAKKLQAAERNKLPIRGTKKLKREKLVLQKSDAQSARVVVTTRAKLKERLTKVTYKKRRAEKSTTKAKNSRKVDRGGFGGATAINHSSERPPPPAEQRHPTRADGRRKASRRLPRGDEAADRWRVSVLRCPRALIAG</sequence>
<comment type="caution">
    <text evidence="4">The sequence shown here is derived from an EMBL/GenBank/DDBJ whole genome shotgun (WGS) entry which is preliminary data.</text>
</comment>
<reference evidence="4" key="1">
    <citation type="journal article" date="2021" name="bioRxiv">
        <title>Whole Genome Assembly and Annotation of Northern Wild Rice, Zizania palustris L., Supports a Whole Genome Duplication in the Zizania Genus.</title>
        <authorList>
            <person name="Haas M."/>
            <person name="Kono T."/>
            <person name="Macchietto M."/>
            <person name="Millas R."/>
            <person name="McGilp L."/>
            <person name="Shao M."/>
            <person name="Duquette J."/>
            <person name="Hirsch C.N."/>
            <person name="Kimball J."/>
        </authorList>
    </citation>
    <scope>NUCLEOTIDE SEQUENCE</scope>
    <source>
        <tissue evidence="4">Fresh leaf tissue</tissue>
    </source>
</reference>
<organism evidence="4 5">
    <name type="scientific">Zizania palustris</name>
    <name type="common">Northern wild rice</name>
    <dbReference type="NCBI Taxonomy" id="103762"/>
    <lineage>
        <taxon>Eukaryota</taxon>
        <taxon>Viridiplantae</taxon>
        <taxon>Streptophyta</taxon>
        <taxon>Embryophyta</taxon>
        <taxon>Tracheophyta</taxon>
        <taxon>Spermatophyta</taxon>
        <taxon>Magnoliopsida</taxon>
        <taxon>Liliopsida</taxon>
        <taxon>Poales</taxon>
        <taxon>Poaceae</taxon>
        <taxon>BOP clade</taxon>
        <taxon>Oryzoideae</taxon>
        <taxon>Oryzeae</taxon>
        <taxon>Zizaniinae</taxon>
        <taxon>Zizania</taxon>
    </lineage>
</organism>
<dbReference type="GO" id="GO:0003677">
    <property type="term" value="F:DNA binding"/>
    <property type="evidence" value="ECO:0007669"/>
    <property type="project" value="InterPro"/>
</dbReference>
<evidence type="ECO:0000313" key="4">
    <source>
        <dbReference type="EMBL" id="KAG8069139.1"/>
    </source>
</evidence>